<sequence>MCKTKEQSAERQNENFRVYMMLPLLPGFEGQVGAAGGSALVTVLHWTYLSLSRGPNSLIENLKKKGIVLVLLLEFPDPFQYLHIGALRTCEELCGRLLTELVYIHSKLIIVDDTQCLIGSANINDRSQVGYRDSEAALFFEDCEFEDSKMNGKPYRAGKFASGLRKHLMKEHLGLLEDQQKEPKGIDGHCLDIDVTDCACDTFFDTWHDVANKNTELFEKVFRVYPTDLVSSFEQLAAWEGQIPMAEYNKAQAEAELDGLRGTLVNFPLYFLKDSNLAPGITTKEGLVPTAVFT</sequence>
<dbReference type="PROSITE" id="PS50035">
    <property type="entry name" value="PLD"/>
    <property type="match status" value="1"/>
</dbReference>
<dbReference type="PANTHER" id="PTHR18896:SF76">
    <property type="entry name" value="PHOSPHOLIPASE"/>
    <property type="match status" value="1"/>
</dbReference>
<organism evidence="8 9">
    <name type="scientific">Plectus sambesii</name>
    <dbReference type="NCBI Taxonomy" id="2011161"/>
    <lineage>
        <taxon>Eukaryota</taxon>
        <taxon>Metazoa</taxon>
        <taxon>Ecdysozoa</taxon>
        <taxon>Nematoda</taxon>
        <taxon>Chromadorea</taxon>
        <taxon>Plectida</taxon>
        <taxon>Plectina</taxon>
        <taxon>Plectoidea</taxon>
        <taxon>Plectidae</taxon>
        <taxon>Plectus</taxon>
    </lineage>
</organism>
<dbReference type="SMART" id="SM00155">
    <property type="entry name" value="PLDc"/>
    <property type="match status" value="1"/>
</dbReference>
<dbReference type="GO" id="GO:0009395">
    <property type="term" value="P:phospholipid catabolic process"/>
    <property type="evidence" value="ECO:0007669"/>
    <property type="project" value="TreeGrafter"/>
</dbReference>
<evidence type="ECO:0000256" key="3">
    <source>
        <dbReference type="ARBA" id="ARBA00022737"/>
    </source>
</evidence>
<evidence type="ECO:0000256" key="5">
    <source>
        <dbReference type="ARBA" id="ARBA00022963"/>
    </source>
</evidence>
<dbReference type="Gene3D" id="3.30.870.10">
    <property type="entry name" value="Endonuclease Chain A"/>
    <property type="match status" value="1"/>
</dbReference>
<evidence type="ECO:0000256" key="1">
    <source>
        <dbReference type="ARBA" id="ARBA00000798"/>
    </source>
</evidence>
<dbReference type="Proteomes" id="UP000887566">
    <property type="component" value="Unplaced"/>
</dbReference>
<accession>A0A914X6B5</accession>
<evidence type="ECO:0000259" key="7">
    <source>
        <dbReference type="PROSITE" id="PS50035"/>
    </source>
</evidence>
<dbReference type="WBParaSite" id="PSAMB.scaffold6696size8958.g28949.t1">
    <property type="protein sequence ID" value="PSAMB.scaffold6696size8958.g28949.t1"/>
    <property type="gene ID" value="PSAMB.scaffold6696size8958.g28949"/>
</dbReference>
<keyword evidence="6" id="KW-0443">Lipid metabolism</keyword>
<dbReference type="PANTHER" id="PTHR18896">
    <property type="entry name" value="PHOSPHOLIPASE D"/>
    <property type="match status" value="1"/>
</dbReference>
<dbReference type="InterPro" id="IPR001736">
    <property type="entry name" value="PLipase_D/transphosphatidylase"/>
</dbReference>
<dbReference type="SUPFAM" id="SSF56024">
    <property type="entry name" value="Phospholipase D/nuclease"/>
    <property type="match status" value="1"/>
</dbReference>
<keyword evidence="4" id="KW-0378">Hydrolase</keyword>
<comment type="catalytic activity">
    <reaction evidence="1">
        <text>a 1,2-diacyl-sn-glycero-3-phosphocholine + H2O = a 1,2-diacyl-sn-glycero-3-phosphate + choline + H(+)</text>
        <dbReference type="Rhea" id="RHEA:14445"/>
        <dbReference type="ChEBI" id="CHEBI:15354"/>
        <dbReference type="ChEBI" id="CHEBI:15377"/>
        <dbReference type="ChEBI" id="CHEBI:15378"/>
        <dbReference type="ChEBI" id="CHEBI:57643"/>
        <dbReference type="ChEBI" id="CHEBI:58608"/>
        <dbReference type="EC" id="3.1.4.4"/>
    </reaction>
</comment>
<keyword evidence="5" id="KW-0442">Lipid degradation</keyword>
<name>A0A914X6B5_9BILA</name>
<feature type="domain" description="PLD phosphodiesterase" evidence="7">
    <location>
        <begin position="100"/>
        <end position="127"/>
    </location>
</feature>
<dbReference type="GO" id="GO:0004630">
    <property type="term" value="F:phospholipase D activity"/>
    <property type="evidence" value="ECO:0007669"/>
    <property type="project" value="UniProtKB-EC"/>
</dbReference>
<evidence type="ECO:0000313" key="9">
    <source>
        <dbReference type="WBParaSite" id="PSAMB.scaffold6696size8958.g28949.t1"/>
    </source>
</evidence>
<reference evidence="9" key="1">
    <citation type="submission" date="2022-11" db="UniProtKB">
        <authorList>
            <consortium name="WormBaseParasite"/>
        </authorList>
    </citation>
    <scope>IDENTIFICATION</scope>
</reference>
<proteinExistence type="predicted"/>
<dbReference type="AlphaFoldDB" id="A0A914X6B5"/>
<dbReference type="EC" id="3.1.4.4" evidence="2"/>
<evidence type="ECO:0000313" key="8">
    <source>
        <dbReference type="Proteomes" id="UP000887566"/>
    </source>
</evidence>
<dbReference type="Pfam" id="PF00614">
    <property type="entry name" value="PLDc"/>
    <property type="match status" value="1"/>
</dbReference>
<evidence type="ECO:0000256" key="2">
    <source>
        <dbReference type="ARBA" id="ARBA00012027"/>
    </source>
</evidence>
<dbReference type="GO" id="GO:0060627">
    <property type="term" value="P:regulation of vesicle-mediated transport"/>
    <property type="evidence" value="ECO:0007669"/>
    <property type="project" value="TreeGrafter"/>
</dbReference>
<keyword evidence="3" id="KW-0677">Repeat</keyword>
<dbReference type="InterPro" id="IPR015679">
    <property type="entry name" value="PLipase_D_fam"/>
</dbReference>
<evidence type="ECO:0000256" key="4">
    <source>
        <dbReference type="ARBA" id="ARBA00022801"/>
    </source>
</evidence>
<keyword evidence="8" id="KW-1185">Reference proteome</keyword>
<protein>
    <recommendedName>
        <fullName evidence="2">phospholipase D</fullName>
        <ecNumber evidence="2">3.1.4.4</ecNumber>
    </recommendedName>
</protein>
<evidence type="ECO:0000256" key="6">
    <source>
        <dbReference type="ARBA" id="ARBA00023098"/>
    </source>
</evidence>